<keyword evidence="7" id="KW-1185">Reference proteome</keyword>
<dbReference type="EMBL" id="FWFL01000004">
    <property type="protein sequence ID" value="SLN38255.1"/>
    <property type="molecule type" value="Genomic_DNA"/>
</dbReference>
<dbReference type="AlphaFoldDB" id="A0A1Y5SEN2"/>
<keyword evidence="3" id="KW-0238">DNA-binding</keyword>
<dbReference type="PANTHER" id="PTHR30537:SF79">
    <property type="entry name" value="TRANSCRIPTIONAL REGULATOR-RELATED"/>
    <property type="match status" value="1"/>
</dbReference>
<evidence type="ECO:0000256" key="3">
    <source>
        <dbReference type="ARBA" id="ARBA00023125"/>
    </source>
</evidence>
<gene>
    <name evidence="6" type="primary">gcvA_6</name>
    <name evidence="6" type="ORF">PEL8287_01861</name>
</gene>
<dbReference type="InterPro" id="IPR005119">
    <property type="entry name" value="LysR_subst-bd"/>
</dbReference>
<dbReference type="SUPFAM" id="SSF46785">
    <property type="entry name" value="Winged helix' DNA-binding domain"/>
    <property type="match status" value="1"/>
</dbReference>
<dbReference type="Proteomes" id="UP000193827">
    <property type="component" value="Unassembled WGS sequence"/>
</dbReference>
<reference evidence="6 7" key="1">
    <citation type="submission" date="2017-03" db="EMBL/GenBank/DDBJ databases">
        <authorList>
            <person name="Afonso C.L."/>
            <person name="Miller P.J."/>
            <person name="Scott M.A."/>
            <person name="Spackman E."/>
            <person name="Goraichik I."/>
            <person name="Dimitrov K.M."/>
            <person name="Suarez D.L."/>
            <person name="Swayne D.E."/>
        </authorList>
    </citation>
    <scope>NUCLEOTIDE SEQUENCE [LARGE SCALE GENOMIC DNA]</scope>
    <source>
        <strain evidence="6 7">CECT 8287</strain>
    </source>
</reference>
<comment type="similarity">
    <text evidence="1">Belongs to the LysR transcriptional regulatory family.</text>
</comment>
<feature type="domain" description="HTH lysR-type" evidence="5">
    <location>
        <begin position="6"/>
        <end position="63"/>
    </location>
</feature>
<dbReference type="GO" id="GO:0006351">
    <property type="term" value="P:DNA-templated transcription"/>
    <property type="evidence" value="ECO:0007669"/>
    <property type="project" value="TreeGrafter"/>
</dbReference>
<accession>A0A1Y5SEN2</accession>
<dbReference type="PRINTS" id="PR00039">
    <property type="entry name" value="HTHLYSR"/>
</dbReference>
<dbReference type="FunFam" id="1.10.10.10:FF:000001">
    <property type="entry name" value="LysR family transcriptional regulator"/>
    <property type="match status" value="1"/>
</dbReference>
<dbReference type="PANTHER" id="PTHR30537">
    <property type="entry name" value="HTH-TYPE TRANSCRIPTIONAL REGULATOR"/>
    <property type="match status" value="1"/>
</dbReference>
<dbReference type="InterPro" id="IPR036388">
    <property type="entry name" value="WH-like_DNA-bd_sf"/>
</dbReference>
<evidence type="ECO:0000256" key="4">
    <source>
        <dbReference type="ARBA" id="ARBA00023163"/>
    </source>
</evidence>
<dbReference type="Pfam" id="PF03466">
    <property type="entry name" value="LysR_substrate"/>
    <property type="match status" value="1"/>
</dbReference>
<dbReference type="Gene3D" id="3.40.190.10">
    <property type="entry name" value="Periplasmic binding protein-like II"/>
    <property type="match status" value="2"/>
</dbReference>
<dbReference type="InterPro" id="IPR036390">
    <property type="entry name" value="WH_DNA-bd_sf"/>
</dbReference>
<sequence length="298" mass="32619">MPRNLPPLNPLRAFEAAGRLGSFTRAADELNVSHSAISRHIRGLEKRLNVHLFRTQKSGVALTEPGQAYLAQITPALDQIANATEALIAEPKGVVTMTTESAVAQKWLVPRLPRLKAAHPDIDLRLSITTDVMDIQAHDFDLGLRYLRTDPPDGYDLLFPSLVGAFAAPNFISKTGSKIDLTALASGPLIEEATFRLWPKWFHKSGMTEVPALKLPHPLGALLSIQSAVAGLGAVLMDKHLCQTEFETGALVRLNDVEIRFGGYYLATNQRAGRRRAVRAVRKWLQQEAHPDAAVGFG</sequence>
<dbReference type="SUPFAM" id="SSF53850">
    <property type="entry name" value="Periplasmic binding protein-like II"/>
    <property type="match status" value="1"/>
</dbReference>
<dbReference type="PROSITE" id="PS50931">
    <property type="entry name" value="HTH_LYSR"/>
    <property type="match status" value="1"/>
</dbReference>
<evidence type="ECO:0000256" key="1">
    <source>
        <dbReference type="ARBA" id="ARBA00009437"/>
    </source>
</evidence>
<dbReference type="GO" id="GO:0043565">
    <property type="term" value="F:sequence-specific DNA binding"/>
    <property type="evidence" value="ECO:0007669"/>
    <property type="project" value="TreeGrafter"/>
</dbReference>
<dbReference type="Gene3D" id="1.10.10.10">
    <property type="entry name" value="Winged helix-like DNA-binding domain superfamily/Winged helix DNA-binding domain"/>
    <property type="match status" value="1"/>
</dbReference>
<keyword evidence="2" id="KW-0805">Transcription regulation</keyword>
<dbReference type="OrthoDB" id="9813056at2"/>
<name>A0A1Y5SEN2_9RHOB</name>
<evidence type="ECO:0000259" key="5">
    <source>
        <dbReference type="PROSITE" id="PS50931"/>
    </source>
</evidence>
<proteinExistence type="inferred from homology"/>
<dbReference type="RefSeq" id="WP_085892101.1">
    <property type="nucleotide sequence ID" value="NZ_FWFL01000004.1"/>
</dbReference>
<evidence type="ECO:0000256" key="2">
    <source>
        <dbReference type="ARBA" id="ARBA00023015"/>
    </source>
</evidence>
<evidence type="ECO:0000313" key="6">
    <source>
        <dbReference type="EMBL" id="SLN38255.1"/>
    </source>
</evidence>
<dbReference type="InterPro" id="IPR058163">
    <property type="entry name" value="LysR-type_TF_proteobact-type"/>
</dbReference>
<dbReference type="GO" id="GO:0003700">
    <property type="term" value="F:DNA-binding transcription factor activity"/>
    <property type="evidence" value="ECO:0007669"/>
    <property type="project" value="InterPro"/>
</dbReference>
<organism evidence="6 7">
    <name type="scientific">Roseovarius litorisediminis</name>
    <dbReference type="NCBI Taxonomy" id="1312363"/>
    <lineage>
        <taxon>Bacteria</taxon>
        <taxon>Pseudomonadati</taxon>
        <taxon>Pseudomonadota</taxon>
        <taxon>Alphaproteobacteria</taxon>
        <taxon>Rhodobacterales</taxon>
        <taxon>Roseobacteraceae</taxon>
        <taxon>Roseovarius</taxon>
    </lineage>
</organism>
<keyword evidence="4" id="KW-0804">Transcription</keyword>
<evidence type="ECO:0000313" key="7">
    <source>
        <dbReference type="Proteomes" id="UP000193827"/>
    </source>
</evidence>
<dbReference type="Pfam" id="PF00126">
    <property type="entry name" value="HTH_1"/>
    <property type="match status" value="1"/>
</dbReference>
<protein>
    <submittedName>
        <fullName evidence="6">Glycine cleavage system transcriptional activator</fullName>
    </submittedName>
</protein>
<dbReference type="InterPro" id="IPR000847">
    <property type="entry name" value="LysR_HTH_N"/>
</dbReference>